<dbReference type="AlphaFoldDB" id="A0A1I0NIG4"/>
<dbReference type="OrthoDB" id="307807at2157"/>
<organism evidence="2 3">
    <name type="scientific">Halobacterium jilantaiense</name>
    <dbReference type="NCBI Taxonomy" id="355548"/>
    <lineage>
        <taxon>Archaea</taxon>
        <taxon>Methanobacteriati</taxon>
        <taxon>Methanobacteriota</taxon>
        <taxon>Stenosarchaea group</taxon>
        <taxon>Halobacteria</taxon>
        <taxon>Halobacteriales</taxon>
        <taxon>Halobacteriaceae</taxon>
        <taxon>Halobacterium</taxon>
    </lineage>
</organism>
<evidence type="ECO:0000256" key="1">
    <source>
        <dbReference type="SAM" id="MobiDB-lite"/>
    </source>
</evidence>
<dbReference type="InterPro" id="IPR019292">
    <property type="entry name" value="McrC"/>
</dbReference>
<keyword evidence="3" id="KW-1185">Reference proteome</keyword>
<reference evidence="2 3" key="1">
    <citation type="submission" date="2016-10" db="EMBL/GenBank/DDBJ databases">
        <authorList>
            <person name="de Groot N.N."/>
        </authorList>
    </citation>
    <scope>NUCLEOTIDE SEQUENCE [LARGE SCALE GENOMIC DNA]</scope>
    <source>
        <strain evidence="2 3">CGMCC 1.5337</strain>
    </source>
</reference>
<evidence type="ECO:0000313" key="2">
    <source>
        <dbReference type="EMBL" id="SEW01260.1"/>
    </source>
</evidence>
<proteinExistence type="predicted"/>
<feature type="region of interest" description="Disordered" evidence="1">
    <location>
        <begin position="1"/>
        <end position="40"/>
    </location>
</feature>
<dbReference type="STRING" id="355548.SAMN04487945_0905"/>
<evidence type="ECO:0000313" key="3">
    <source>
        <dbReference type="Proteomes" id="UP000198518"/>
    </source>
</evidence>
<dbReference type="RefSeq" id="WP_089668178.1">
    <property type="nucleotide sequence ID" value="NZ_FOJA01000001.1"/>
</dbReference>
<dbReference type="Proteomes" id="UP000198518">
    <property type="component" value="Unassembled WGS sequence"/>
</dbReference>
<gene>
    <name evidence="2" type="ORF">SAMN04487945_0905</name>
</gene>
<dbReference type="Pfam" id="PF10117">
    <property type="entry name" value="McrBC"/>
    <property type="match status" value="1"/>
</dbReference>
<dbReference type="EMBL" id="FOJA01000001">
    <property type="protein sequence ID" value="SEW01260.1"/>
    <property type="molecule type" value="Genomic_DNA"/>
</dbReference>
<dbReference type="PANTHER" id="PTHR38733">
    <property type="entry name" value="PROTEIN MCRC"/>
    <property type="match status" value="1"/>
</dbReference>
<sequence length="427" mass="47497">MSNITPLGGTGPPITDDAAVGTDPPTTPLSLGEHDHTEPFPVSDADAEFLDTMEERFGMTPITATFQRDGQVVLSSDAHVGVLTLPSGLRIEVTPKTTVTRLLWALQYAFDTPVDTLDEETEFTSASSFFDAIGTLFHAELQSVFAEGLHRDYVPTNTIETQVKGRINVQQQLQRPSPVTTDFAVNYDEHTTDNQLNQAVLAALQALLYLVSDDKLAARLRTQSQRLQQYTTTTSITPADIRNIQLSRLNEHYAALLKLATLVLERKFFEDVRAGTQRSLALFVNMNHVFERIVERAFRDATRNTTHRVEDQATIPNLIDGPHAVSMRPDVLIRNTDDEPLLVADAKWKTHSESPTAADIYQLTSYILTLDIPGILIYPGREETTATSTVGDQQLRSFEFPTDEPATTYDEYVHELQAAAQHCLDKV</sequence>
<name>A0A1I0NIG4_9EURY</name>
<accession>A0A1I0NIG4</accession>
<protein>
    <submittedName>
        <fullName evidence="2">5-methylcytosine-specific restriction enzyme subunit McrC</fullName>
    </submittedName>
</protein>
<dbReference type="PANTHER" id="PTHR38733:SF1">
    <property type="entry name" value="TYPE IV METHYL-DIRECTED RESTRICTION ENZYME ECOKMCRBC"/>
    <property type="match status" value="1"/>
</dbReference>